<evidence type="ECO:0000256" key="7">
    <source>
        <dbReference type="RuleBase" id="RU003792"/>
    </source>
</evidence>
<evidence type="ECO:0000313" key="10">
    <source>
        <dbReference type="Proteomes" id="UP001198220"/>
    </source>
</evidence>
<dbReference type="Gene3D" id="3.30.70.660">
    <property type="entry name" value="Pseudouridine synthase I, catalytic domain, C-terminal subdomain"/>
    <property type="match status" value="1"/>
</dbReference>
<feature type="active site" description="Nucleophile" evidence="4 5">
    <location>
        <position position="52"/>
    </location>
</feature>
<dbReference type="NCBIfam" id="TIGR00071">
    <property type="entry name" value="hisT_truA"/>
    <property type="match status" value="1"/>
</dbReference>
<comment type="catalytic activity">
    <reaction evidence="4 7">
        <text>uridine(38/39/40) in tRNA = pseudouridine(38/39/40) in tRNA</text>
        <dbReference type="Rhea" id="RHEA:22376"/>
        <dbReference type="Rhea" id="RHEA-COMP:10085"/>
        <dbReference type="Rhea" id="RHEA-COMP:10087"/>
        <dbReference type="ChEBI" id="CHEBI:65314"/>
        <dbReference type="ChEBI" id="CHEBI:65315"/>
        <dbReference type="EC" id="5.4.99.12"/>
    </reaction>
</comment>
<feature type="domain" description="Pseudouridine synthase I TruA alpha/beta" evidence="8">
    <location>
        <begin position="143"/>
        <end position="244"/>
    </location>
</feature>
<dbReference type="EMBL" id="JAJEPS010000004">
    <property type="protein sequence ID" value="MCC2125668.1"/>
    <property type="molecule type" value="Genomic_DNA"/>
</dbReference>
<sequence>MNYKAVLQYDGTRYRGWQTQGNTDNTIQGKLETLLTKMAGEPVEVNGSGRTDAGVHAAGQVISFRCKTKESPEEICRYMNEYLPEDIAVLTVKEAAPRFHARLNAVRKTYVYRIWNAPVRNVFRRRFTTWIQKPLDLDAMEQAATLLCGTHDYRAFCSLKKFKKSTVRTIEKIEIGKMGQEIRISYTGDGFLYHMVRILTGTLVEVGLGLRKPEEMTEILEGQERTKAGRLMPPEGLTLESVEY</sequence>
<dbReference type="Proteomes" id="UP001198220">
    <property type="component" value="Unassembled WGS sequence"/>
</dbReference>
<gene>
    <name evidence="4 9" type="primary">truA</name>
    <name evidence="9" type="ORF">LKD36_05680</name>
</gene>
<dbReference type="CDD" id="cd02570">
    <property type="entry name" value="PseudoU_synth_EcTruA"/>
    <property type="match status" value="1"/>
</dbReference>
<keyword evidence="2 4" id="KW-0819">tRNA processing</keyword>
<feature type="binding site" evidence="4 6">
    <location>
        <position position="110"/>
    </location>
    <ligand>
        <name>substrate</name>
    </ligand>
</feature>
<keyword evidence="10" id="KW-1185">Reference proteome</keyword>
<dbReference type="InterPro" id="IPR020094">
    <property type="entry name" value="TruA/RsuA/RluB/E/F_N"/>
</dbReference>
<protein>
    <recommendedName>
        <fullName evidence="4">tRNA pseudouridine synthase A</fullName>
        <ecNumber evidence="4">5.4.99.12</ecNumber>
    </recommendedName>
    <alternativeName>
        <fullName evidence="4">tRNA pseudouridine(38-40) synthase</fullName>
    </alternativeName>
    <alternativeName>
        <fullName evidence="4">tRNA pseudouridylate synthase I</fullName>
    </alternativeName>
    <alternativeName>
        <fullName evidence="4">tRNA-uridine isomerase I</fullName>
    </alternativeName>
</protein>
<evidence type="ECO:0000259" key="8">
    <source>
        <dbReference type="Pfam" id="PF01416"/>
    </source>
</evidence>
<evidence type="ECO:0000256" key="4">
    <source>
        <dbReference type="HAMAP-Rule" id="MF_00171"/>
    </source>
</evidence>
<feature type="domain" description="Pseudouridine synthase I TruA alpha/beta" evidence="8">
    <location>
        <begin position="5"/>
        <end position="102"/>
    </location>
</feature>
<comment type="caution">
    <text evidence="4">Lacks conserved residue(s) required for the propagation of feature annotation.</text>
</comment>
<dbReference type="RefSeq" id="WP_308459031.1">
    <property type="nucleotide sequence ID" value="NZ_JAJEPS010000004.1"/>
</dbReference>
<evidence type="ECO:0000256" key="5">
    <source>
        <dbReference type="PIRSR" id="PIRSR001430-1"/>
    </source>
</evidence>
<dbReference type="Pfam" id="PF01416">
    <property type="entry name" value="PseudoU_synth_1"/>
    <property type="match status" value="2"/>
</dbReference>
<dbReference type="HAMAP" id="MF_00171">
    <property type="entry name" value="TruA"/>
    <property type="match status" value="1"/>
</dbReference>
<comment type="subunit">
    <text evidence="4">Homodimer.</text>
</comment>
<dbReference type="FunFam" id="3.30.70.580:FF:000001">
    <property type="entry name" value="tRNA pseudouridine synthase A"/>
    <property type="match status" value="1"/>
</dbReference>
<evidence type="ECO:0000256" key="3">
    <source>
        <dbReference type="ARBA" id="ARBA00023235"/>
    </source>
</evidence>
<evidence type="ECO:0000256" key="2">
    <source>
        <dbReference type="ARBA" id="ARBA00022694"/>
    </source>
</evidence>
<comment type="function">
    <text evidence="4">Formation of pseudouridine at positions 38, 39 and 40 in the anticodon stem and loop of transfer RNAs.</text>
</comment>
<accession>A0AAE3A748</accession>
<dbReference type="SUPFAM" id="SSF55120">
    <property type="entry name" value="Pseudouridine synthase"/>
    <property type="match status" value="1"/>
</dbReference>
<dbReference type="GO" id="GO:0160147">
    <property type="term" value="F:tRNA pseudouridine(38-40) synthase activity"/>
    <property type="evidence" value="ECO:0007669"/>
    <property type="project" value="UniProtKB-EC"/>
</dbReference>
<evidence type="ECO:0000313" key="9">
    <source>
        <dbReference type="EMBL" id="MCC2125668.1"/>
    </source>
</evidence>
<dbReference type="InterPro" id="IPR020097">
    <property type="entry name" value="PsdUridine_synth_TruA_a/b_dom"/>
</dbReference>
<reference evidence="9 10" key="1">
    <citation type="submission" date="2021-10" db="EMBL/GenBank/DDBJ databases">
        <title>Anaerobic single-cell dispensing facilitates the cultivation of human gut bacteria.</title>
        <authorList>
            <person name="Afrizal A."/>
        </authorList>
    </citation>
    <scope>NUCLEOTIDE SEQUENCE [LARGE SCALE GENOMIC DNA]</scope>
    <source>
        <strain evidence="9 10">CLA-AA-H276</strain>
    </source>
</reference>
<evidence type="ECO:0000256" key="6">
    <source>
        <dbReference type="PIRSR" id="PIRSR001430-2"/>
    </source>
</evidence>
<dbReference type="InterPro" id="IPR001406">
    <property type="entry name" value="PsdUridine_synth_TruA"/>
</dbReference>
<dbReference type="PIRSF" id="PIRSF001430">
    <property type="entry name" value="tRNA_psdUrid_synth"/>
    <property type="match status" value="1"/>
</dbReference>
<dbReference type="AlphaFoldDB" id="A0AAE3A748"/>
<dbReference type="EC" id="5.4.99.12" evidence="4"/>
<dbReference type="PANTHER" id="PTHR11142:SF22">
    <property type="entry name" value="TRNA PSEUDOURIDINE SYNTHASE A 2"/>
    <property type="match status" value="1"/>
</dbReference>
<evidence type="ECO:0000256" key="1">
    <source>
        <dbReference type="ARBA" id="ARBA00009375"/>
    </source>
</evidence>
<dbReference type="GO" id="GO:0031119">
    <property type="term" value="P:tRNA pseudouridine synthesis"/>
    <property type="evidence" value="ECO:0007669"/>
    <property type="project" value="UniProtKB-UniRule"/>
</dbReference>
<dbReference type="InterPro" id="IPR020103">
    <property type="entry name" value="PsdUridine_synth_cat_dom_sf"/>
</dbReference>
<dbReference type="InterPro" id="IPR020095">
    <property type="entry name" value="PsdUridine_synth_TruA_C"/>
</dbReference>
<proteinExistence type="inferred from homology"/>
<dbReference type="PANTHER" id="PTHR11142">
    <property type="entry name" value="PSEUDOURIDYLATE SYNTHASE"/>
    <property type="match status" value="1"/>
</dbReference>
<name>A0AAE3A748_9FIRM</name>
<dbReference type="Gene3D" id="3.30.70.580">
    <property type="entry name" value="Pseudouridine synthase I, catalytic domain, N-terminal subdomain"/>
    <property type="match status" value="1"/>
</dbReference>
<comment type="caution">
    <text evidence="9">The sequence shown here is derived from an EMBL/GenBank/DDBJ whole genome shotgun (WGS) entry which is preliminary data.</text>
</comment>
<comment type="similarity">
    <text evidence="1 4 7">Belongs to the tRNA pseudouridine synthase TruA family.</text>
</comment>
<keyword evidence="3 4" id="KW-0413">Isomerase</keyword>
<organism evidence="9 10">
    <name type="scientific">Hominiventricola filiformis</name>
    <dbReference type="NCBI Taxonomy" id="2885352"/>
    <lineage>
        <taxon>Bacteria</taxon>
        <taxon>Bacillati</taxon>
        <taxon>Bacillota</taxon>
        <taxon>Clostridia</taxon>
        <taxon>Lachnospirales</taxon>
        <taxon>Lachnospiraceae</taxon>
        <taxon>Hominiventricola</taxon>
    </lineage>
</organism>
<dbReference type="GO" id="GO:0003723">
    <property type="term" value="F:RNA binding"/>
    <property type="evidence" value="ECO:0007669"/>
    <property type="project" value="InterPro"/>
</dbReference>